<sequence>VNTVSGTNRIPPPFRPNLYLFLILYAIIFYAIKMGLFLPLLFAGALCTATNCNLRLELRSAVDIELIRECPRGFFVLLNDIDIQGPLTPLPPFYGIIIGQSHKISVKRFQNLGTNVGLFTEVHGTLRNVVFDITLDEGTKDLLNVGLLAGILNSTSLYKVTINGSLLLTKPMNSDSEALAIGGLAGRSYITPSNVAVNATIRYSGLRKAILGGVIGNIAKPGLNVDASIISGLSFNGSIECRNSICILGGVAGECGRSLLNCSANFSRVYVRSEWLSPCVYGGLIGIHHASVGSSTVTANIVELTNLGTYSYIGGFLGSLQSDCIHCVVIDKCVANYYSFSVGTDIMYIGGFAANLAGVLVRHSVVNITTGLFSGIVGGFVSTASVTTVEQCAVVMENLTQSYIESSGSGGFVAIANSDTSIADSYVRINYYTFNTPLYLFGGFVGTSVDSIIANCFAWFKIVTMQVSPTNSITIGGFCGQLYSRTNNSLIDNSFVFVRSFLYNFRTSHNLTFGSFLGAVNGPLGAVTGNVHYLKSLWWFMNVSIACSTWNDTAAIRYGGFAAAITDNVLISDCAGTVNFTGSCSGFKADYGLASFVYFGHMNGLSAARVLLNVTFTYTEPGYKPYSIKAFGPGLSASHCTKCENILVAANPGIDETDLFSIVPEFLMLSTTYLARGWWLNENSGWNFFNTALPILTTLPYAVVITDKVIDLIAVSCSAPLCWDYNTTWVVGRNTGMIDLQFFINECSVGLCASCLEASDKRCIACSSGALDNSYSVCTPCKSGCMACPTLSSICEVCSDASYVTTTSGVCIKFRACSIEQCTHCYEGANKELLCLRCKNGYWLNKAFNRCDTCPSNCFECSSPTQCLRCKNIRSPPLSGYCDYSTLCIDNTNCQFCQASDPFYCVSCNKWNMRPNSDGVCVVSNQTYCTLSNCVVCEAGNSNRCFVCGLNTYLSFFEGTCQQCPSECKTCTPVLCTSCIDTQKRPVMGTCMYSTKCTTPYCLYCSTNTPDQCLLCYKGYSLMVPGKICTKNEARLNITSIAIGVSVGLVALIVSMTIIAIVCVKKRRSAQTSEEDDTSLVTQEDTDTSLSFINVLNNASHTFTFASTKQSSKE</sequence>
<dbReference type="InterPro" id="IPR009030">
    <property type="entry name" value="Growth_fac_rcpt_cys_sf"/>
</dbReference>
<reference evidence="3" key="1">
    <citation type="submission" date="2012-02" db="EMBL/GenBank/DDBJ databases">
        <title>Genome sequencing of Giardia lamblia Genotypes A2 and B isolates (DH and GS) and comparative analysis with the genomes of Genotypes A1 and E (WB and Pig).</title>
        <authorList>
            <person name="Adam R."/>
            <person name="Dahlstrom E."/>
            <person name="Martens C."/>
            <person name="Bruno D."/>
            <person name="Barbian K."/>
            <person name="Porcella S.F."/>
            <person name="Nash T."/>
        </authorList>
    </citation>
    <scope>NUCLEOTIDE SEQUENCE</scope>
    <source>
        <strain evidence="3">DH</strain>
    </source>
</reference>
<dbReference type="Proteomes" id="UP000018320">
    <property type="component" value="Unassembled WGS sequence"/>
</dbReference>
<reference evidence="2 3" key="2">
    <citation type="journal article" date="2013" name="Genome Biol. Evol.">
        <title>Genome sequencing of Giardia lamblia genotypes A2 and B isolates (DH and GS) and comparative analysis with the genomes of genotypes A1 and E (WB and Pig).</title>
        <authorList>
            <person name="Adam R.D."/>
            <person name="Dahlstrom E.W."/>
            <person name="Martens C.A."/>
            <person name="Bruno D.P."/>
            <person name="Barbian K.D."/>
            <person name="Ricklefs S.M."/>
            <person name="Hernandez M.M."/>
            <person name="Narla N.P."/>
            <person name="Patel R.B."/>
            <person name="Porcella S.F."/>
            <person name="Nash T.E."/>
        </authorList>
    </citation>
    <scope>NUCLEOTIDE SEQUENCE [LARGE SCALE GENOMIC DNA]</scope>
    <source>
        <strain evidence="2 3">DH</strain>
    </source>
</reference>
<dbReference type="SUPFAM" id="SSF57184">
    <property type="entry name" value="Growth factor receptor domain"/>
    <property type="match status" value="2"/>
</dbReference>
<dbReference type="PANTHER" id="PTHR23275:SF100">
    <property type="entry name" value="EGF-LIKE DOMAIN-CONTAINING PROTEIN"/>
    <property type="match status" value="1"/>
</dbReference>
<dbReference type="InterPro" id="IPR052798">
    <property type="entry name" value="Giardia_VSA"/>
</dbReference>
<proteinExistence type="predicted"/>
<dbReference type="VEuPathDB" id="GiardiaDB:DHA2_152366"/>
<evidence type="ECO:0000313" key="3">
    <source>
        <dbReference type="Proteomes" id="UP000018320"/>
    </source>
</evidence>
<feature type="transmembrane region" description="Helical" evidence="1">
    <location>
        <begin position="18"/>
        <end position="42"/>
    </location>
</feature>
<dbReference type="EMBL" id="AHGT01000007">
    <property type="protein sequence ID" value="ESU38999.1"/>
    <property type="molecule type" value="Genomic_DNA"/>
</dbReference>
<accession>V6TK11</accession>
<protein>
    <submittedName>
        <fullName evidence="2">Putative GLUG motif protein</fullName>
    </submittedName>
</protein>
<name>V6TK11_GIAIN</name>
<keyword evidence="1" id="KW-0472">Membrane</keyword>
<feature type="transmembrane region" description="Helical" evidence="1">
    <location>
        <begin position="1041"/>
        <end position="1064"/>
    </location>
</feature>
<dbReference type="AlphaFoldDB" id="V6TK11"/>
<gene>
    <name evidence="2" type="ORF">DHA2_152366</name>
</gene>
<dbReference type="VEuPathDB" id="GiardiaDB:QR46_3585"/>
<evidence type="ECO:0000256" key="1">
    <source>
        <dbReference type="SAM" id="Phobius"/>
    </source>
</evidence>
<keyword evidence="1" id="KW-0812">Transmembrane</keyword>
<dbReference type="VEuPathDB" id="GiardiaDB:GL50581_4509"/>
<dbReference type="PANTHER" id="PTHR23275">
    <property type="entry name" value="CABRIOLET.-RELATED"/>
    <property type="match status" value="1"/>
</dbReference>
<comment type="caution">
    <text evidence="2">The sequence shown here is derived from an EMBL/GenBank/DDBJ whole genome shotgun (WGS) entry which is preliminary data.</text>
</comment>
<dbReference type="VEuPathDB" id="GiardiaDB:GL50803_007748"/>
<feature type="non-terminal residue" evidence="2">
    <location>
        <position position="1"/>
    </location>
</feature>
<dbReference type="VEuPathDB" id="GiardiaDB:GL50581_3391"/>
<organism evidence="2 3">
    <name type="scientific">Giardia intestinalis</name>
    <name type="common">Giardia lamblia</name>
    <dbReference type="NCBI Taxonomy" id="5741"/>
    <lineage>
        <taxon>Eukaryota</taxon>
        <taxon>Metamonada</taxon>
        <taxon>Diplomonadida</taxon>
        <taxon>Hexamitidae</taxon>
        <taxon>Giardiinae</taxon>
        <taxon>Giardia</taxon>
    </lineage>
</organism>
<evidence type="ECO:0000313" key="2">
    <source>
        <dbReference type="EMBL" id="ESU38999.1"/>
    </source>
</evidence>
<keyword evidence="1" id="KW-1133">Transmembrane helix</keyword>